<reference evidence="2 3" key="1">
    <citation type="submission" date="2019-05" db="EMBL/GenBank/DDBJ databases">
        <title>Another draft genome of Portunus trituberculatus and its Hox gene families provides insights of decapod evolution.</title>
        <authorList>
            <person name="Jeong J.-H."/>
            <person name="Song I."/>
            <person name="Kim S."/>
            <person name="Choi T."/>
            <person name="Kim D."/>
            <person name="Ryu S."/>
            <person name="Kim W."/>
        </authorList>
    </citation>
    <scope>NUCLEOTIDE SEQUENCE [LARGE SCALE GENOMIC DNA]</scope>
    <source>
        <tissue evidence="2">Muscle</tissue>
    </source>
</reference>
<accession>A0A5B7HBC3</accession>
<dbReference type="Proteomes" id="UP000324222">
    <property type="component" value="Unassembled WGS sequence"/>
</dbReference>
<name>A0A5B7HBC3_PORTR</name>
<feature type="compositionally biased region" description="Basic and acidic residues" evidence="1">
    <location>
        <begin position="46"/>
        <end position="55"/>
    </location>
</feature>
<dbReference type="AlphaFoldDB" id="A0A5B7HBC3"/>
<protein>
    <submittedName>
        <fullName evidence="2">Uncharacterized protein</fullName>
    </submittedName>
</protein>
<evidence type="ECO:0000313" key="2">
    <source>
        <dbReference type="EMBL" id="MPC66268.1"/>
    </source>
</evidence>
<comment type="caution">
    <text evidence="2">The sequence shown here is derived from an EMBL/GenBank/DDBJ whole genome shotgun (WGS) entry which is preliminary data.</text>
</comment>
<dbReference type="EMBL" id="VSRR010024547">
    <property type="protein sequence ID" value="MPC66268.1"/>
    <property type="molecule type" value="Genomic_DNA"/>
</dbReference>
<keyword evidence="3" id="KW-1185">Reference proteome</keyword>
<gene>
    <name evidence="2" type="ORF">E2C01_060415</name>
</gene>
<organism evidence="2 3">
    <name type="scientific">Portunus trituberculatus</name>
    <name type="common">Swimming crab</name>
    <name type="synonym">Neptunus trituberculatus</name>
    <dbReference type="NCBI Taxonomy" id="210409"/>
    <lineage>
        <taxon>Eukaryota</taxon>
        <taxon>Metazoa</taxon>
        <taxon>Ecdysozoa</taxon>
        <taxon>Arthropoda</taxon>
        <taxon>Crustacea</taxon>
        <taxon>Multicrustacea</taxon>
        <taxon>Malacostraca</taxon>
        <taxon>Eumalacostraca</taxon>
        <taxon>Eucarida</taxon>
        <taxon>Decapoda</taxon>
        <taxon>Pleocyemata</taxon>
        <taxon>Brachyura</taxon>
        <taxon>Eubrachyura</taxon>
        <taxon>Portunoidea</taxon>
        <taxon>Portunidae</taxon>
        <taxon>Portuninae</taxon>
        <taxon>Portunus</taxon>
    </lineage>
</organism>
<proteinExistence type="predicted"/>
<feature type="region of interest" description="Disordered" evidence="1">
    <location>
        <begin position="36"/>
        <end position="55"/>
    </location>
</feature>
<evidence type="ECO:0000313" key="3">
    <source>
        <dbReference type="Proteomes" id="UP000324222"/>
    </source>
</evidence>
<evidence type="ECO:0000256" key="1">
    <source>
        <dbReference type="SAM" id="MobiDB-lite"/>
    </source>
</evidence>
<sequence length="122" mass="13628">MKTKKQETTITTAQPPKLQPTHAQEYKNTTTLQDWRRESSGGADGRAVRADTRPEHTRLKTREYTAPFYEIPGKQADIVQTGLRIQKNTPLSHGTGSRRQVFAYVSDGGVCSPRRTTPACRG</sequence>
<feature type="region of interest" description="Disordered" evidence="1">
    <location>
        <begin position="1"/>
        <end position="24"/>
    </location>
</feature>